<dbReference type="PANTHER" id="PTHR28255">
    <property type="match status" value="1"/>
</dbReference>
<dbReference type="Gene3D" id="3.30.450.150">
    <property type="entry name" value="Haem-degrading domain"/>
    <property type="match status" value="1"/>
</dbReference>
<dbReference type="GO" id="GO:0072380">
    <property type="term" value="C:TRC complex"/>
    <property type="evidence" value="ECO:0007669"/>
    <property type="project" value="TreeGrafter"/>
</dbReference>
<dbReference type="Pfam" id="PF03928">
    <property type="entry name" value="HbpS-like"/>
    <property type="match status" value="1"/>
</dbReference>
<protein>
    <recommendedName>
        <fullName evidence="4">DUF967 domain protein</fullName>
    </recommendedName>
</protein>
<comment type="caution">
    <text evidence="2">The sequence shown here is derived from an EMBL/GenBank/DDBJ whole genome shotgun (WGS) entry which is preliminary data.</text>
</comment>
<evidence type="ECO:0008006" key="4">
    <source>
        <dbReference type="Google" id="ProtNLM"/>
    </source>
</evidence>
<proteinExistence type="predicted"/>
<dbReference type="OrthoDB" id="2209940at2759"/>
<accession>A0A3D8T2F3</accession>
<sequence length="384" mass="42722">MSSFCGLRLKTAKRQVIHKRGHSLLSFAAEHAITTPANNTVFDPDSDNIYNKVVKYDQSRSYSTEEGNTFWAPAREDQLSIILEVLDAETRRTPGNELDELNWGKPPKVPHFKPNSLQRVREVNESSNENSPAHTRASSRAGLPKPQTPKLLKEHGEQRPVLLRRKATGFGLSSQFQHIEMSDIRGESRSRGEGSRRGKSAERRGSFETSAPPTPNSQRGIRPISSPPRDLDAIARIDASLVFEHFTTADAWALGCALRSRLILLPTPVVIDISLANQNQVLFHTCTHTGVMPDNDSWVSRKRKTVLRWGVSTWYMSCKFEGDERAFAAKYGLGEKGGEYAIHGGGVPIRVRGVEGVVAVVVVSGLKQDEDHGVIVECIRELYY</sequence>
<dbReference type="EMBL" id="PDLN01000002">
    <property type="protein sequence ID" value="RDW92611.1"/>
    <property type="molecule type" value="Genomic_DNA"/>
</dbReference>
<dbReference type="InterPro" id="IPR038084">
    <property type="entry name" value="PduO/GlcC-like_sf"/>
</dbReference>
<dbReference type="GO" id="GO:0006620">
    <property type="term" value="P:post-translational protein targeting to endoplasmic reticulum membrane"/>
    <property type="evidence" value="ECO:0007669"/>
    <property type="project" value="TreeGrafter"/>
</dbReference>
<feature type="region of interest" description="Disordered" evidence="1">
    <location>
        <begin position="178"/>
        <end position="228"/>
    </location>
</feature>
<dbReference type="AlphaFoldDB" id="A0A3D8T2F3"/>
<dbReference type="InterPro" id="IPR005624">
    <property type="entry name" value="PduO/GlcC-like"/>
</dbReference>
<feature type="compositionally biased region" description="Polar residues" evidence="1">
    <location>
        <begin position="125"/>
        <end position="138"/>
    </location>
</feature>
<reference evidence="2 3" key="1">
    <citation type="journal article" date="2018" name="IMA Fungus">
        <title>IMA Genome-F 9: Draft genome sequence of Annulohypoxylon stygium, Aspergillus mulundensis, Berkeleyomyces basicola (syn. Thielaviopsis basicola), Ceratocystis smalleyi, two Cercospora beticola strains, Coleophoma cylindrospora, Fusarium fracticaudum, Phialophora cf. hyalina, and Morchella septimelata.</title>
        <authorList>
            <person name="Wingfield B.D."/>
            <person name="Bills G.F."/>
            <person name="Dong Y."/>
            <person name="Huang W."/>
            <person name="Nel W.J."/>
            <person name="Swalarsk-Parry B.S."/>
            <person name="Vaghefi N."/>
            <person name="Wilken P.M."/>
            <person name="An Z."/>
            <person name="de Beer Z.W."/>
            <person name="De Vos L."/>
            <person name="Chen L."/>
            <person name="Duong T.A."/>
            <person name="Gao Y."/>
            <person name="Hammerbacher A."/>
            <person name="Kikkert J.R."/>
            <person name="Li Y."/>
            <person name="Li H."/>
            <person name="Li K."/>
            <person name="Li Q."/>
            <person name="Liu X."/>
            <person name="Ma X."/>
            <person name="Naidoo K."/>
            <person name="Pethybridge S.J."/>
            <person name="Sun J."/>
            <person name="Steenkamp E.T."/>
            <person name="van der Nest M.A."/>
            <person name="van Wyk S."/>
            <person name="Wingfield M.J."/>
            <person name="Xiong C."/>
            <person name="Yue Q."/>
            <person name="Zhang X."/>
        </authorList>
    </citation>
    <scope>NUCLEOTIDE SEQUENCE [LARGE SCALE GENOMIC DNA]</scope>
    <source>
        <strain evidence="2 3">BP5796</strain>
    </source>
</reference>
<evidence type="ECO:0000256" key="1">
    <source>
        <dbReference type="SAM" id="MobiDB-lite"/>
    </source>
</evidence>
<name>A0A3D8T2F3_9HELO</name>
<dbReference type="SUPFAM" id="SSF143744">
    <property type="entry name" value="GlcG-like"/>
    <property type="match status" value="1"/>
</dbReference>
<keyword evidence="3" id="KW-1185">Reference proteome</keyword>
<gene>
    <name evidence="2" type="ORF">BP5796_02005</name>
</gene>
<feature type="compositionally biased region" description="Polar residues" evidence="1">
    <location>
        <begin position="207"/>
        <end position="219"/>
    </location>
</feature>
<evidence type="ECO:0000313" key="2">
    <source>
        <dbReference type="EMBL" id="RDW92611.1"/>
    </source>
</evidence>
<organism evidence="2 3">
    <name type="scientific">Coleophoma crateriformis</name>
    <dbReference type="NCBI Taxonomy" id="565419"/>
    <lineage>
        <taxon>Eukaryota</taxon>
        <taxon>Fungi</taxon>
        <taxon>Dikarya</taxon>
        <taxon>Ascomycota</taxon>
        <taxon>Pezizomycotina</taxon>
        <taxon>Leotiomycetes</taxon>
        <taxon>Helotiales</taxon>
        <taxon>Dermateaceae</taxon>
        <taxon>Coleophoma</taxon>
    </lineage>
</organism>
<feature type="compositionally biased region" description="Basic and acidic residues" evidence="1">
    <location>
        <begin position="180"/>
        <end position="206"/>
    </location>
</feature>
<dbReference type="Proteomes" id="UP000256328">
    <property type="component" value="Unassembled WGS sequence"/>
</dbReference>
<feature type="region of interest" description="Disordered" evidence="1">
    <location>
        <begin position="95"/>
        <end position="159"/>
    </location>
</feature>
<dbReference type="InterPro" id="IPR010371">
    <property type="entry name" value="YBR137W-like"/>
</dbReference>
<evidence type="ECO:0000313" key="3">
    <source>
        <dbReference type="Proteomes" id="UP000256328"/>
    </source>
</evidence>
<dbReference type="PANTHER" id="PTHR28255:SF1">
    <property type="entry name" value="UPF0303 PROTEIN YBR137W"/>
    <property type="match status" value="1"/>
</dbReference>